<keyword evidence="1" id="KW-0812">Transmembrane</keyword>
<sequence>MGEMSSKKVIRKNFITKGIILIFSFILRKYYLIYEDEDKIVLLKKGKTVDISRVFKNA</sequence>
<dbReference type="RefSeq" id="WP_011225232.1">
    <property type="nucleotide sequence ID" value="NC_006425.1"/>
</dbReference>
<proteinExistence type="predicted"/>
<dbReference type="EMBL" id="AJ748324">
    <property type="protein sequence ID" value="CAG38275.1"/>
    <property type="molecule type" value="Genomic_DNA"/>
</dbReference>
<keyword evidence="1" id="KW-0472">Membrane</keyword>
<keyword evidence="2" id="KW-0614">Plasmid</keyword>
<keyword evidence="1" id="KW-1133">Transmembrane helix</keyword>
<evidence type="ECO:0000313" key="2">
    <source>
        <dbReference type="EMBL" id="CAG38275.1"/>
    </source>
</evidence>
<evidence type="ECO:0000256" key="1">
    <source>
        <dbReference type="SAM" id="Phobius"/>
    </source>
</evidence>
<dbReference type="AlphaFoldDB" id="Q5W2M1"/>
<accession>Q5W2M1</accession>
<protein>
    <submittedName>
        <fullName evidence="2">Uncharacterized protein</fullName>
    </submittedName>
</protein>
<reference evidence="2" key="1">
    <citation type="journal article" date="2004" name="Archaea">
        <title>Genomic comparison of archaeal conjugative plasmids from Sulfolobus.</title>
        <authorList>
            <person name="Greve B."/>
            <person name="Jensen S."/>
            <person name="Bruegger K."/>
            <person name="Zillig W."/>
            <person name="Garrett R.A."/>
        </authorList>
    </citation>
    <scope>NUCLEOTIDE SEQUENCE [LARGE SCALE GENOMIC DNA]</scope>
    <source>
        <plasmid evidence="2">pHVE14</plasmid>
    </source>
</reference>
<geneLocation type="plasmid" evidence="2">
    <name>pHVE14</name>
</geneLocation>
<name>Q5W2M1_SACIS</name>
<feature type="transmembrane region" description="Helical" evidence="1">
    <location>
        <begin position="14"/>
        <end position="33"/>
    </location>
</feature>
<organism evidence="2">
    <name type="scientific">Saccharolobus islandicus</name>
    <name type="common">Sulfolobus islandicus</name>
    <dbReference type="NCBI Taxonomy" id="43080"/>
    <lineage>
        <taxon>Archaea</taxon>
        <taxon>Thermoproteota</taxon>
        <taxon>Thermoprotei</taxon>
        <taxon>Sulfolobales</taxon>
        <taxon>Sulfolobaceae</taxon>
        <taxon>Saccharolobus</taxon>
    </lineage>
</organism>